<protein>
    <submittedName>
        <fullName evidence="2">Uncharacterized protein</fullName>
    </submittedName>
</protein>
<evidence type="ECO:0000313" key="3">
    <source>
        <dbReference type="Proteomes" id="UP000064967"/>
    </source>
</evidence>
<sequence length="61" mass="6496">MTTRATLALRTIVVAVATEDRTSSASMIPSTAEPSSSPTTTRRLLAVSPATIHRLRDSSVR</sequence>
<accession>A0A0K1QAC7</accession>
<feature type="compositionally biased region" description="Low complexity" evidence="1">
    <location>
        <begin position="29"/>
        <end position="41"/>
    </location>
</feature>
<dbReference type="KEGG" id="llu:AKJ09_09362"/>
<gene>
    <name evidence="2" type="ORF">AKJ09_09362</name>
</gene>
<dbReference type="AlphaFoldDB" id="A0A0K1QAC7"/>
<dbReference type="Proteomes" id="UP000064967">
    <property type="component" value="Chromosome"/>
</dbReference>
<keyword evidence="3" id="KW-1185">Reference proteome</keyword>
<name>A0A0K1QAC7_9BACT</name>
<dbReference type="EMBL" id="CP012333">
    <property type="protein sequence ID" value="AKV02699.1"/>
    <property type="molecule type" value="Genomic_DNA"/>
</dbReference>
<reference evidence="2 3" key="1">
    <citation type="submission" date="2015-08" db="EMBL/GenBank/DDBJ databases">
        <authorList>
            <person name="Babu N.S."/>
            <person name="Beckwith C.J."/>
            <person name="Beseler K.G."/>
            <person name="Brison A."/>
            <person name="Carone J.V."/>
            <person name="Caskin T.P."/>
            <person name="Diamond M."/>
            <person name="Durham M.E."/>
            <person name="Foxe J.M."/>
            <person name="Go M."/>
            <person name="Henderson B.A."/>
            <person name="Jones I.B."/>
            <person name="McGettigan J.A."/>
            <person name="Micheletti S.J."/>
            <person name="Nasrallah M.E."/>
            <person name="Ortiz D."/>
            <person name="Piller C.R."/>
            <person name="Privatt S.R."/>
            <person name="Schneider S.L."/>
            <person name="Sharp S."/>
            <person name="Smith T.C."/>
            <person name="Stanton J.D."/>
            <person name="Ullery H.E."/>
            <person name="Wilson R.J."/>
            <person name="Serrano M.G."/>
            <person name="Buck G."/>
            <person name="Lee V."/>
            <person name="Wang Y."/>
            <person name="Carvalho R."/>
            <person name="Voegtly L."/>
            <person name="Shi R."/>
            <person name="Duckworth R."/>
            <person name="Johnson A."/>
            <person name="Loviza R."/>
            <person name="Walstead R."/>
            <person name="Shah Z."/>
            <person name="Kiflezghi M."/>
            <person name="Wade K."/>
            <person name="Ball S.L."/>
            <person name="Bradley K.W."/>
            <person name="Asai D.J."/>
            <person name="Bowman C.A."/>
            <person name="Russell D.A."/>
            <person name="Pope W.H."/>
            <person name="Jacobs-Sera D."/>
            <person name="Hendrix R.W."/>
            <person name="Hatfull G.F."/>
        </authorList>
    </citation>
    <scope>NUCLEOTIDE SEQUENCE [LARGE SCALE GENOMIC DNA]</scope>
    <source>
        <strain evidence="2 3">DSM 27648</strain>
    </source>
</reference>
<organism evidence="2 3">
    <name type="scientific">Labilithrix luteola</name>
    <dbReference type="NCBI Taxonomy" id="1391654"/>
    <lineage>
        <taxon>Bacteria</taxon>
        <taxon>Pseudomonadati</taxon>
        <taxon>Myxococcota</taxon>
        <taxon>Polyangia</taxon>
        <taxon>Polyangiales</taxon>
        <taxon>Labilitrichaceae</taxon>
        <taxon>Labilithrix</taxon>
    </lineage>
</organism>
<proteinExistence type="predicted"/>
<evidence type="ECO:0000313" key="2">
    <source>
        <dbReference type="EMBL" id="AKV02699.1"/>
    </source>
</evidence>
<feature type="region of interest" description="Disordered" evidence="1">
    <location>
        <begin position="20"/>
        <end position="61"/>
    </location>
</feature>
<evidence type="ECO:0000256" key="1">
    <source>
        <dbReference type="SAM" id="MobiDB-lite"/>
    </source>
</evidence>